<dbReference type="Pfam" id="PF05742">
    <property type="entry name" value="TANGO2"/>
    <property type="match status" value="1"/>
</dbReference>
<dbReference type="EMBL" id="HG994580">
    <property type="protein sequence ID" value="CAF2783559.1"/>
    <property type="molecule type" value="Genomic_DNA"/>
</dbReference>
<dbReference type="PROSITE" id="PS50240">
    <property type="entry name" value="TRYPSIN_DOM"/>
    <property type="match status" value="3"/>
</dbReference>
<feature type="region of interest" description="Disordered" evidence="3">
    <location>
        <begin position="1061"/>
        <end position="1087"/>
    </location>
</feature>
<evidence type="ECO:0000313" key="5">
    <source>
        <dbReference type="EMBL" id="CAF2783559.1"/>
    </source>
</evidence>
<reference evidence="5" key="1">
    <citation type="submission" date="2021-02" db="EMBL/GenBank/DDBJ databases">
        <authorList>
            <person name="Bekaert M."/>
        </authorList>
    </citation>
    <scope>NUCLEOTIDE SEQUENCE</scope>
    <source>
        <strain evidence="5">IoA-00</strain>
    </source>
</reference>
<dbReference type="InterPro" id="IPR008551">
    <property type="entry name" value="TANGO2"/>
</dbReference>
<keyword evidence="1" id="KW-1015">Disulfide bond</keyword>
<dbReference type="InterPro" id="IPR043504">
    <property type="entry name" value="Peptidase_S1_PA_chymotrypsin"/>
</dbReference>
<feature type="domain" description="Peptidase S1" evidence="4">
    <location>
        <begin position="500"/>
        <end position="765"/>
    </location>
</feature>
<dbReference type="InterPro" id="IPR051487">
    <property type="entry name" value="Ser/Thr_Proteases_Immune/Dev"/>
</dbReference>
<comment type="similarity">
    <text evidence="2">Belongs to the peptidase S1 family. CLIP subfamily.</text>
</comment>
<dbReference type="InterPro" id="IPR009003">
    <property type="entry name" value="Peptidase_S1_PA"/>
</dbReference>
<evidence type="ECO:0000256" key="1">
    <source>
        <dbReference type="ARBA" id="ARBA00023157"/>
    </source>
</evidence>
<evidence type="ECO:0000259" key="4">
    <source>
        <dbReference type="PROSITE" id="PS50240"/>
    </source>
</evidence>
<evidence type="ECO:0000256" key="2">
    <source>
        <dbReference type="ARBA" id="ARBA00024195"/>
    </source>
</evidence>
<feature type="domain" description="Peptidase S1" evidence="4">
    <location>
        <begin position="759"/>
        <end position="1047"/>
    </location>
</feature>
<evidence type="ECO:0000256" key="3">
    <source>
        <dbReference type="SAM" id="MobiDB-lite"/>
    </source>
</evidence>
<keyword evidence="6" id="KW-1185">Reference proteome</keyword>
<sequence>MCLFFCYTDPFPSPGRFKLILIMNRDEYFDRTTSPAEWEDGILCGRDTFCEIHGGGTWCGMNKKGRIGILTNIFEGQGAKHLASRGSLVTDYLKGFKSPMDYMKDITSSGTLYKPYNLILMEQNAKTGSYELFYLCTRTQCTDRLLATRDGPRKLTNNHSCLGNHFLRRPFLKTMAMDEEIMEFIEEHNTPKHWAKQSVLSRVEGCERVENRIYHGDPVERRNFSWMVNIHTRISQLITCSGSLITLNWVITSGHCVCDSKPSAISVYASDIDLCKEDIFEDRDASIQVTDVHCHYNFKEVLDKVFKNDIALLKLERRVNSPGIKLPCISNEMIHNDPSRKIEILGFGITESDEFNCRLNRATLSHIKNGTECFSSIQETVFKTLGNTTYCSVSALNEGYPCVGDSGGGLFVDQNLVGLISFGTYLETYPHCRGKFPTFYTKETPAVFEEPQDLITVFSFFLRVHFSFELCGEGARFKKGVSGIVDLRVHERKKGFDLRLTGYEMMTPSDYGWMKDLPSKFPLTAECQRAIKRTAKNIPWRKKKGKPNVYFLKCTGQIIAPKYVLTAAHCLTGYKEIKVLAGYFDARERMDPSKLIPVDKIIVHKDFREITKGHSSLAVNDIALMKVKFSFDFSDPEVGMACLPVVRSKPIDIQFKPGDRVTIMGFGVKENGKQSCCLRYAETVKTLNWRECLLNMKSTPYSDNDIIYLFGKAINKKTICTIGDDKTNCYCLRGRLWRWTLLYVIEIRWEIFHSGIDVLWMGYTRKIYLDISSQHPIIKHPWMVLILIQSPEGITQCSGQLIFASWVVTAAQCISRYSIETVKVIYGDYSSVKNESDIKFVYAESLFLHTKYLPIVFKDRKFHLNDLGLLKLALSINLRAHDVGIACLPVPKIFNDPYEPVFASMGHESIMKASLTKKNSSDSDSKDNITLSDYYCCPHFNAKLWKIGWKECIYEIFELFPKRHMLKKMMSIILTSKMSCVLYDKNVHNDQCFNDKGAGMYLRTSRRYLLVGILSFGPNETTICTSPSPIIYFNLEYYLYWIYLIKTNDIDRIRIQFPQERKKDLTTPPPQNTTTQSPIQNQYNLTL</sequence>
<protein>
    <submittedName>
        <fullName evidence="5">(salmon louse) hypothetical protein</fullName>
    </submittedName>
</protein>
<dbReference type="InterPro" id="IPR001314">
    <property type="entry name" value="Peptidase_S1A"/>
</dbReference>
<dbReference type="SMART" id="SM00020">
    <property type="entry name" value="Tryp_SPc"/>
    <property type="match status" value="2"/>
</dbReference>
<dbReference type="SUPFAM" id="SSF50494">
    <property type="entry name" value="Trypsin-like serine proteases"/>
    <property type="match status" value="3"/>
</dbReference>
<dbReference type="Pfam" id="PF00089">
    <property type="entry name" value="Trypsin"/>
    <property type="match status" value="3"/>
</dbReference>
<dbReference type="PANTHER" id="PTHR24256">
    <property type="entry name" value="TRYPTASE-RELATED"/>
    <property type="match status" value="1"/>
</dbReference>
<proteinExistence type="inferred from homology"/>
<dbReference type="GO" id="GO:0004252">
    <property type="term" value="F:serine-type endopeptidase activity"/>
    <property type="evidence" value="ECO:0007669"/>
    <property type="project" value="InterPro"/>
</dbReference>
<organism evidence="5 6">
    <name type="scientific">Lepeophtheirus salmonis</name>
    <name type="common">Salmon louse</name>
    <name type="synonym">Caligus salmonis</name>
    <dbReference type="NCBI Taxonomy" id="72036"/>
    <lineage>
        <taxon>Eukaryota</taxon>
        <taxon>Metazoa</taxon>
        <taxon>Ecdysozoa</taxon>
        <taxon>Arthropoda</taxon>
        <taxon>Crustacea</taxon>
        <taxon>Multicrustacea</taxon>
        <taxon>Hexanauplia</taxon>
        <taxon>Copepoda</taxon>
        <taxon>Siphonostomatoida</taxon>
        <taxon>Caligidae</taxon>
        <taxon>Lepeophtheirus</taxon>
    </lineage>
</organism>
<name>A0A7R8H0G1_LEPSM</name>
<dbReference type="AlphaFoldDB" id="A0A7R8H0G1"/>
<evidence type="ECO:0000313" key="6">
    <source>
        <dbReference type="Proteomes" id="UP000675881"/>
    </source>
</evidence>
<dbReference type="Proteomes" id="UP000675881">
    <property type="component" value="Chromosome 1"/>
</dbReference>
<dbReference type="Gene3D" id="2.40.10.10">
    <property type="entry name" value="Trypsin-like serine proteases"/>
    <property type="match status" value="3"/>
</dbReference>
<gene>
    <name evidence="5" type="ORF">LSAA_610</name>
</gene>
<accession>A0A7R8H0G1</accession>
<feature type="compositionally biased region" description="Low complexity" evidence="3">
    <location>
        <begin position="1072"/>
        <end position="1087"/>
    </location>
</feature>
<dbReference type="PRINTS" id="PR00722">
    <property type="entry name" value="CHYMOTRYPSIN"/>
</dbReference>
<dbReference type="InterPro" id="IPR001254">
    <property type="entry name" value="Trypsin_dom"/>
</dbReference>
<dbReference type="OrthoDB" id="6339452at2759"/>
<feature type="domain" description="Peptidase S1" evidence="4">
    <location>
        <begin position="213"/>
        <end position="467"/>
    </location>
</feature>
<dbReference type="GO" id="GO:0006508">
    <property type="term" value="P:proteolysis"/>
    <property type="evidence" value="ECO:0007669"/>
    <property type="project" value="InterPro"/>
</dbReference>